<dbReference type="PANTHER" id="PTHR43298:SF4">
    <property type="entry name" value="DRUG_SODIUM ANTIPORTER"/>
    <property type="match status" value="1"/>
</dbReference>
<evidence type="ECO:0000256" key="5">
    <source>
        <dbReference type="ARBA" id="ARBA00022449"/>
    </source>
</evidence>
<feature type="transmembrane region" description="Helical" evidence="12">
    <location>
        <begin position="53"/>
        <end position="77"/>
    </location>
</feature>
<dbReference type="InterPro" id="IPR050222">
    <property type="entry name" value="MATE_MdtK"/>
</dbReference>
<reference evidence="13 14" key="1">
    <citation type="submission" date="2020-08" db="EMBL/GenBank/DDBJ databases">
        <title>A Genomic Blueprint of the Chicken Gut Microbiome.</title>
        <authorList>
            <person name="Gilroy R."/>
            <person name="Ravi A."/>
            <person name="Getino M."/>
            <person name="Pursley I."/>
            <person name="Horton D.L."/>
            <person name="Alikhan N.-F."/>
            <person name="Baker D."/>
            <person name="Gharbi K."/>
            <person name="Hall N."/>
            <person name="Watson M."/>
            <person name="Adriaenssens E.M."/>
            <person name="Foster-Nyarko E."/>
            <person name="Jarju S."/>
            <person name="Secka A."/>
            <person name="Antonio M."/>
            <person name="Oren A."/>
            <person name="Chaudhuri R."/>
            <person name="La Ragione R.M."/>
            <person name="Hildebrand F."/>
            <person name="Pallen M.J."/>
        </authorList>
    </citation>
    <scope>NUCLEOTIDE SEQUENCE [LARGE SCALE GENOMIC DNA]</scope>
    <source>
        <strain evidence="13 14">N37</strain>
    </source>
</reference>
<feature type="transmembrane region" description="Helical" evidence="12">
    <location>
        <begin position="392"/>
        <end position="412"/>
    </location>
</feature>
<keyword evidence="8 12" id="KW-1133">Transmembrane helix</keyword>
<dbReference type="InterPro" id="IPR002528">
    <property type="entry name" value="MATE_fam"/>
</dbReference>
<keyword evidence="9" id="KW-0406">Ion transport</keyword>
<keyword evidence="14" id="KW-1185">Reference proteome</keyword>
<evidence type="ECO:0000256" key="10">
    <source>
        <dbReference type="ARBA" id="ARBA00023136"/>
    </source>
</evidence>
<feature type="transmembrane region" description="Helical" evidence="12">
    <location>
        <begin position="195"/>
        <end position="215"/>
    </location>
</feature>
<dbReference type="EMBL" id="JACSQB010000118">
    <property type="protein sequence ID" value="MBD8048204.1"/>
    <property type="molecule type" value="Genomic_DNA"/>
</dbReference>
<sequence>MMNKKEIRNVLTIALPAVGEMVLYMMVWVLDTLMIGQYGGQVAVSTVGISGEILYTFANIFIAMGVSVAITSIVARRYGAKEYDIAEEYATIGFVVGTIISVLCTVIIFVFSKQLLTAAGCEPEVLEIAMRYIRIVCFGIVFNMITSLYSAIQRAYGNTKIPLITSFTVILINMILDYMLIFGKFGAPELGVTGAAIATITAQICGFLFSTYYTFKKSKIKVKFKYLKSLTMEKIKTLFKLSIPASLQEGAFSISRLLTTFMIMRLGTVAFSANTITSTLESLSYMPGWGFAVACTTLVGNKYGEKDYKGAMKYAYNCAILGLVSMICVASLFVIMPKFLIGLFINKSEVEVISLGATCLMIAAIQQPGMAISMIYGGALKGIGNTKIPFKVSLFTGWCIRLPLVFYFIYLNQSSVTYFWWICVIQWIVDAILIYISYKRKLNSLVKEHNGELTMNNLD</sequence>
<evidence type="ECO:0000256" key="9">
    <source>
        <dbReference type="ARBA" id="ARBA00023065"/>
    </source>
</evidence>
<dbReference type="Proteomes" id="UP000627166">
    <property type="component" value="Unassembled WGS sequence"/>
</dbReference>
<evidence type="ECO:0000256" key="12">
    <source>
        <dbReference type="SAM" id="Phobius"/>
    </source>
</evidence>
<organism evidence="13 14">
    <name type="scientific">Clostridium faecium</name>
    <dbReference type="NCBI Taxonomy" id="2762223"/>
    <lineage>
        <taxon>Bacteria</taxon>
        <taxon>Bacillati</taxon>
        <taxon>Bacillota</taxon>
        <taxon>Clostridia</taxon>
        <taxon>Eubacteriales</taxon>
        <taxon>Clostridiaceae</taxon>
        <taxon>Clostridium</taxon>
    </lineage>
</organism>
<feature type="transmembrane region" description="Helical" evidence="12">
    <location>
        <begin position="314"/>
        <end position="335"/>
    </location>
</feature>
<feature type="transmembrane region" description="Helical" evidence="12">
    <location>
        <begin position="163"/>
        <end position="183"/>
    </location>
</feature>
<keyword evidence="5" id="KW-0050">Antiport</keyword>
<name>A0ABR8YWJ6_9CLOT</name>
<comment type="function">
    <text evidence="1">Multidrug efflux pump.</text>
</comment>
<feature type="transmembrane region" description="Helical" evidence="12">
    <location>
        <begin position="12"/>
        <end position="33"/>
    </location>
</feature>
<comment type="caution">
    <text evidence="13">The sequence shown here is derived from an EMBL/GenBank/DDBJ whole genome shotgun (WGS) entry which is preliminary data.</text>
</comment>
<feature type="transmembrane region" description="Helical" evidence="12">
    <location>
        <begin position="89"/>
        <end position="112"/>
    </location>
</feature>
<dbReference type="InterPro" id="IPR048279">
    <property type="entry name" value="MdtK-like"/>
</dbReference>
<feature type="transmembrane region" description="Helical" evidence="12">
    <location>
        <begin position="418"/>
        <end position="438"/>
    </location>
</feature>
<evidence type="ECO:0000256" key="3">
    <source>
        <dbReference type="ARBA" id="ARBA00020268"/>
    </source>
</evidence>
<keyword evidence="7 12" id="KW-0812">Transmembrane</keyword>
<accession>A0ABR8YWJ6</accession>
<evidence type="ECO:0000256" key="7">
    <source>
        <dbReference type="ARBA" id="ARBA00022692"/>
    </source>
</evidence>
<dbReference type="CDD" id="cd13137">
    <property type="entry name" value="MATE_NorM_like"/>
    <property type="match status" value="1"/>
</dbReference>
<evidence type="ECO:0000256" key="1">
    <source>
        <dbReference type="ARBA" id="ARBA00003408"/>
    </source>
</evidence>
<proteinExistence type="predicted"/>
<comment type="subcellular location">
    <subcellularLocation>
        <location evidence="2">Cell membrane</location>
        <topology evidence="2">Multi-pass membrane protein</topology>
    </subcellularLocation>
</comment>
<evidence type="ECO:0000256" key="11">
    <source>
        <dbReference type="ARBA" id="ARBA00031636"/>
    </source>
</evidence>
<dbReference type="Pfam" id="PF01554">
    <property type="entry name" value="MatE"/>
    <property type="match status" value="2"/>
</dbReference>
<evidence type="ECO:0000256" key="8">
    <source>
        <dbReference type="ARBA" id="ARBA00022989"/>
    </source>
</evidence>
<protein>
    <recommendedName>
        <fullName evidence="3">Probable multidrug resistance protein NorM</fullName>
    </recommendedName>
    <alternativeName>
        <fullName evidence="11">Multidrug-efflux transporter</fullName>
    </alternativeName>
</protein>
<evidence type="ECO:0000256" key="2">
    <source>
        <dbReference type="ARBA" id="ARBA00004651"/>
    </source>
</evidence>
<feature type="transmembrane region" description="Helical" evidence="12">
    <location>
        <begin position="355"/>
        <end position="380"/>
    </location>
</feature>
<evidence type="ECO:0000256" key="6">
    <source>
        <dbReference type="ARBA" id="ARBA00022475"/>
    </source>
</evidence>
<gene>
    <name evidence="13" type="ORF">H9637_14355</name>
</gene>
<dbReference type="RefSeq" id="WP_191741153.1">
    <property type="nucleotide sequence ID" value="NZ_JACSQB010000118.1"/>
</dbReference>
<keyword evidence="10 12" id="KW-0472">Membrane</keyword>
<evidence type="ECO:0000313" key="13">
    <source>
        <dbReference type="EMBL" id="MBD8048204.1"/>
    </source>
</evidence>
<dbReference type="PIRSF" id="PIRSF006603">
    <property type="entry name" value="DinF"/>
    <property type="match status" value="1"/>
</dbReference>
<dbReference type="NCBIfam" id="TIGR00797">
    <property type="entry name" value="matE"/>
    <property type="match status" value="1"/>
</dbReference>
<keyword evidence="4" id="KW-0813">Transport</keyword>
<evidence type="ECO:0000313" key="14">
    <source>
        <dbReference type="Proteomes" id="UP000627166"/>
    </source>
</evidence>
<keyword evidence="6" id="KW-1003">Cell membrane</keyword>
<feature type="transmembrane region" description="Helical" evidence="12">
    <location>
        <begin position="132"/>
        <end position="151"/>
    </location>
</feature>
<evidence type="ECO:0000256" key="4">
    <source>
        <dbReference type="ARBA" id="ARBA00022448"/>
    </source>
</evidence>
<dbReference type="PANTHER" id="PTHR43298">
    <property type="entry name" value="MULTIDRUG RESISTANCE PROTEIN NORM-RELATED"/>
    <property type="match status" value="1"/>
</dbReference>